<organism evidence="4 5">
    <name type="scientific">Smittium culicis</name>
    <dbReference type="NCBI Taxonomy" id="133412"/>
    <lineage>
        <taxon>Eukaryota</taxon>
        <taxon>Fungi</taxon>
        <taxon>Fungi incertae sedis</taxon>
        <taxon>Zoopagomycota</taxon>
        <taxon>Kickxellomycotina</taxon>
        <taxon>Harpellomycetes</taxon>
        <taxon>Harpellales</taxon>
        <taxon>Legeriomycetaceae</taxon>
        <taxon>Smittium</taxon>
    </lineage>
</organism>
<keyword evidence="1" id="KW-0238">DNA-binding</keyword>
<evidence type="ECO:0000256" key="2">
    <source>
        <dbReference type="SAM" id="MobiDB-lite"/>
    </source>
</evidence>
<feature type="domain" description="ARID4A/B PWWP" evidence="3">
    <location>
        <begin position="38"/>
        <end position="135"/>
    </location>
</feature>
<dbReference type="Pfam" id="PF08169">
    <property type="entry name" value="RBB1NT"/>
    <property type="match status" value="1"/>
</dbReference>
<gene>
    <name evidence="4" type="ORF">AYI70_g3463</name>
</gene>
<name>A0A1R1Y3K5_9FUNG</name>
<proteinExistence type="predicted"/>
<protein>
    <recommendedName>
        <fullName evidence="3">ARID4A/B PWWP domain-containing protein</fullName>
    </recommendedName>
</protein>
<evidence type="ECO:0000256" key="1">
    <source>
        <dbReference type="ARBA" id="ARBA00023125"/>
    </source>
</evidence>
<accession>A0A1R1Y3K5</accession>
<dbReference type="AlphaFoldDB" id="A0A1R1Y3K5"/>
<evidence type="ECO:0000259" key="3">
    <source>
        <dbReference type="Pfam" id="PF08169"/>
    </source>
</evidence>
<reference evidence="4 5" key="1">
    <citation type="submission" date="2017-01" db="EMBL/GenBank/DDBJ databases">
        <authorList>
            <person name="Mah S.A."/>
            <person name="Swanson W.J."/>
            <person name="Moy G.W."/>
            <person name="Vacquier V.D."/>
        </authorList>
    </citation>
    <scope>NUCLEOTIDE SEQUENCE [LARGE SCALE GENOMIC DNA]</scope>
    <source>
        <strain evidence="4 5">GSMNP</strain>
    </source>
</reference>
<dbReference type="CDD" id="cd05162">
    <property type="entry name" value="PWWP"/>
    <property type="match status" value="1"/>
</dbReference>
<evidence type="ECO:0000313" key="4">
    <source>
        <dbReference type="EMBL" id="OMJ21493.1"/>
    </source>
</evidence>
<comment type="caution">
    <text evidence="4">The sequence shown here is derived from an EMBL/GenBank/DDBJ whole genome shotgun (WGS) entry which is preliminary data.</text>
</comment>
<feature type="region of interest" description="Disordered" evidence="2">
    <location>
        <begin position="1"/>
        <end position="20"/>
    </location>
</feature>
<dbReference type="SUPFAM" id="SSF63748">
    <property type="entry name" value="Tudor/PWWP/MBT"/>
    <property type="match status" value="1"/>
</dbReference>
<dbReference type="InterPro" id="IPR012603">
    <property type="entry name" value="ARID4A/B_PWWP"/>
</dbReference>
<sequence>MEDSSYSNLSHKQDNGSEIKYNDQTLQNTENSTWEHKQIVFVDPLDRNTKYWWAAMIVPKSEIDSSMNCDAVTENECVVRYFEDNKFSIVPYSDLAVFDINKEPYLRFKESAGSELDLDSGIQLALEYLNSGKLPTDFKWAAWEQQTTSTFKKPNSPKS</sequence>
<dbReference type="Gene3D" id="2.30.30.140">
    <property type="match status" value="1"/>
</dbReference>
<dbReference type="OrthoDB" id="641149at2759"/>
<dbReference type="GO" id="GO:0003677">
    <property type="term" value="F:DNA binding"/>
    <property type="evidence" value="ECO:0007669"/>
    <property type="project" value="UniProtKB-KW"/>
</dbReference>
<dbReference type="EMBL" id="LSSN01000995">
    <property type="protein sequence ID" value="OMJ21493.1"/>
    <property type="molecule type" value="Genomic_DNA"/>
</dbReference>
<keyword evidence="5" id="KW-1185">Reference proteome</keyword>
<dbReference type="Proteomes" id="UP000187283">
    <property type="component" value="Unassembled WGS sequence"/>
</dbReference>
<feature type="compositionally biased region" description="Polar residues" evidence="2">
    <location>
        <begin position="1"/>
        <end position="10"/>
    </location>
</feature>
<evidence type="ECO:0000313" key="5">
    <source>
        <dbReference type="Proteomes" id="UP000187283"/>
    </source>
</evidence>
<feature type="compositionally biased region" description="Basic and acidic residues" evidence="2">
    <location>
        <begin position="11"/>
        <end position="20"/>
    </location>
</feature>